<dbReference type="Pfam" id="PF11913">
    <property type="entry name" value="DUF3431"/>
    <property type="match status" value="1"/>
</dbReference>
<dbReference type="EMBL" id="NAJL01000003">
    <property type="protein sequence ID" value="TKA33343.1"/>
    <property type="molecule type" value="Genomic_DNA"/>
</dbReference>
<proteinExistence type="predicted"/>
<organism evidence="2 3">
    <name type="scientific">Salinomyces thailandicus</name>
    <dbReference type="NCBI Taxonomy" id="706561"/>
    <lineage>
        <taxon>Eukaryota</taxon>
        <taxon>Fungi</taxon>
        <taxon>Dikarya</taxon>
        <taxon>Ascomycota</taxon>
        <taxon>Pezizomycotina</taxon>
        <taxon>Dothideomycetes</taxon>
        <taxon>Dothideomycetidae</taxon>
        <taxon>Mycosphaerellales</taxon>
        <taxon>Teratosphaeriaceae</taxon>
        <taxon>Salinomyces</taxon>
    </lineage>
</organism>
<feature type="compositionally biased region" description="Polar residues" evidence="1">
    <location>
        <begin position="94"/>
        <end position="108"/>
    </location>
</feature>
<name>A0A4U0UD24_9PEZI</name>
<dbReference type="PANTHER" id="PTHR37490">
    <property type="entry name" value="EXPRESSED PROTEIN"/>
    <property type="match status" value="1"/>
</dbReference>
<evidence type="ECO:0000313" key="2">
    <source>
        <dbReference type="EMBL" id="TKA33343.1"/>
    </source>
</evidence>
<gene>
    <name evidence="2" type="ORF">B0A50_00896</name>
</gene>
<protein>
    <recommendedName>
        <fullName evidence="4">DUF3431 domain containing protein</fullName>
    </recommendedName>
</protein>
<dbReference type="AlphaFoldDB" id="A0A4U0UD24"/>
<comment type="caution">
    <text evidence="2">The sequence shown here is derived from an EMBL/GenBank/DDBJ whole genome shotgun (WGS) entry which is preliminary data.</text>
</comment>
<feature type="region of interest" description="Disordered" evidence="1">
    <location>
        <begin position="94"/>
        <end position="121"/>
    </location>
</feature>
<keyword evidence="3" id="KW-1185">Reference proteome</keyword>
<evidence type="ECO:0000313" key="3">
    <source>
        <dbReference type="Proteomes" id="UP000308549"/>
    </source>
</evidence>
<evidence type="ECO:0008006" key="4">
    <source>
        <dbReference type="Google" id="ProtNLM"/>
    </source>
</evidence>
<accession>A0A4U0UD24</accession>
<dbReference type="PANTHER" id="PTHR37490:SF2">
    <property type="match status" value="1"/>
</dbReference>
<dbReference type="Proteomes" id="UP000308549">
    <property type="component" value="Unassembled WGS sequence"/>
</dbReference>
<evidence type="ECO:0000256" key="1">
    <source>
        <dbReference type="SAM" id="MobiDB-lite"/>
    </source>
</evidence>
<sequence>MQAGLISVMKLAGRDMIARRQWLRMSSVAIAVVLLLLLSSSFNYLPQGRALVEGWRNGEDRPQQKQEEASQLTIEGIEQEEGTPPTTVILDSAQQSTVKSQTATQPKNAATGAEPSPTNPSKIVVMGRMSAEDTDWVHTELPDWQTAIYTVDLPPNTTSPTGLRTRLNKGKEGNPYLTYIIDHYPDFPDIIAFIHAHRNGFPLAWHTDQKNHDAVTMLHDLRLQHVLDQGYANLRCEAFPGCPNEIQPWRDPPIEDKLPERLYPYVYSEMFQVPLHELRRKIETVGTACCAQFAVSKAQILQRPKTDYVRFRDYLEATTFEDDVIGRVYEYMWHIMFGREAVHCPDARTCRCKVFGHCTKTFNWRGSGAKSGGRG</sequence>
<reference evidence="2 3" key="1">
    <citation type="submission" date="2017-03" db="EMBL/GenBank/DDBJ databases">
        <title>Genomes of endolithic fungi from Antarctica.</title>
        <authorList>
            <person name="Coleine C."/>
            <person name="Masonjones S."/>
            <person name="Stajich J.E."/>
        </authorList>
    </citation>
    <scope>NUCLEOTIDE SEQUENCE [LARGE SCALE GENOMIC DNA]</scope>
    <source>
        <strain evidence="2 3">CCFEE 6315</strain>
    </source>
</reference>
<dbReference type="OrthoDB" id="426718at2759"/>
<dbReference type="InterPro" id="IPR021838">
    <property type="entry name" value="DUF3431"/>
</dbReference>